<dbReference type="Proteomes" id="UP000824281">
    <property type="component" value="Chromosome"/>
</dbReference>
<organism evidence="4 5">
    <name type="scientific">Qipengyuania aurantiaca</name>
    <dbReference type="NCBI Taxonomy" id="2867233"/>
    <lineage>
        <taxon>Bacteria</taxon>
        <taxon>Pseudomonadati</taxon>
        <taxon>Pseudomonadota</taxon>
        <taxon>Alphaproteobacteria</taxon>
        <taxon>Sphingomonadales</taxon>
        <taxon>Erythrobacteraceae</taxon>
        <taxon>Qipengyuania</taxon>
    </lineage>
</organism>
<dbReference type="RefSeq" id="WP_221426544.1">
    <property type="nucleotide sequence ID" value="NZ_CP081295.1"/>
</dbReference>
<evidence type="ECO:0000313" key="4">
    <source>
        <dbReference type="EMBL" id="QZD91087.1"/>
    </source>
</evidence>
<dbReference type="InterPro" id="IPR013694">
    <property type="entry name" value="VIT"/>
</dbReference>
<keyword evidence="2" id="KW-0732">Signal</keyword>
<evidence type="ECO:0000256" key="2">
    <source>
        <dbReference type="SAM" id="SignalP"/>
    </source>
</evidence>
<feature type="signal peptide" evidence="2">
    <location>
        <begin position="1"/>
        <end position="21"/>
    </location>
</feature>
<keyword evidence="5" id="KW-1185">Reference proteome</keyword>
<feature type="region of interest" description="Disordered" evidence="1">
    <location>
        <begin position="468"/>
        <end position="490"/>
    </location>
</feature>
<evidence type="ECO:0000259" key="3">
    <source>
        <dbReference type="PROSITE" id="PS51468"/>
    </source>
</evidence>
<evidence type="ECO:0000313" key="5">
    <source>
        <dbReference type="Proteomes" id="UP000824281"/>
    </source>
</evidence>
<feature type="chain" id="PRO_5045109032" description="VIT domain-containing protein" evidence="2">
    <location>
        <begin position="22"/>
        <end position="490"/>
    </location>
</feature>
<gene>
    <name evidence="4" type="ORF">K3148_06825</name>
</gene>
<feature type="domain" description="VIT" evidence="3">
    <location>
        <begin position="33"/>
        <end position="160"/>
    </location>
</feature>
<reference evidence="4 5" key="1">
    <citation type="submission" date="2021-08" db="EMBL/GenBank/DDBJ databases">
        <title>Comparative Genomics Analysis of the Genus Qipengyuania Reveals Extensive Genetic Diversity and Metabolic Versatility, Including the Description of Fifteen Novel Species.</title>
        <authorList>
            <person name="Liu Y."/>
        </authorList>
    </citation>
    <scope>NUCLEOTIDE SEQUENCE [LARGE SCALE GENOMIC DNA]</scope>
    <source>
        <strain evidence="4 5">1NDH13</strain>
    </source>
</reference>
<name>A0ABX8ZU20_9SPHN</name>
<dbReference type="EMBL" id="CP081295">
    <property type="protein sequence ID" value="QZD91087.1"/>
    <property type="molecule type" value="Genomic_DNA"/>
</dbReference>
<evidence type="ECO:0000256" key="1">
    <source>
        <dbReference type="SAM" id="MobiDB-lite"/>
    </source>
</evidence>
<sequence length="490" mass="52553">MGNRMYWLAGVALLAAQPALSQQQANPQITAYQGGVDAGEEADTSRIRITAMDMAVRLAGPTAQVTLEMELATDNRQDDEARLSLLLPEGAVVTGYALSVDGRMIPGSLLEQTRAREVYEDEVRGRIDPGLAEVTGNRFDTRIYPLTKGKPRRIRLSFVTALDPDRGLHLPLLATQDVGLATVRIEAAGYAQPPEARFDGDSLRFERQGDGYTARIERQGFRLDEGFYIAAGRHAGAVLAVHETGEAFLALTLDDLPEGRAIQPEGRLRIYWDRSLSRRDDLLEQEIAMIEALVERTRPSAIDIVSFASDEPVVNSLTDTRALRGVLEAQTYRGATSLAGLTDLELEQASQCLLFTDGEATVDFATAFTPDCPTALVSSSRSADSARLDALAAASGGEVVRLTAENADQLAARLSQGMASVTALRDDEGEEVSFRQLAASAGELALVAPAGASAFWDVTYRSGDGASATRRIGRPRGDAIASDGPGALWA</sequence>
<protein>
    <recommendedName>
        <fullName evidence="3">VIT domain-containing protein</fullName>
    </recommendedName>
</protein>
<accession>A0ABX8ZU20</accession>
<dbReference type="PROSITE" id="PS51468">
    <property type="entry name" value="VIT"/>
    <property type="match status" value="1"/>
</dbReference>
<proteinExistence type="predicted"/>
<dbReference type="Pfam" id="PF08487">
    <property type="entry name" value="VIT"/>
    <property type="match status" value="1"/>
</dbReference>